<feature type="domain" description="HTH tetR-type" evidence="6">
    <location>
        <begin position="21"/>
        <end position="81"/>
    </location>
</feature>
<evidence type="ECO:0000256" key="3">
    <source>
        <dbReference type="ARBA" id="ARBA00023163"/>
    </source>
</evidence>
<evidence type="ECO:0000256" key="1">
    <source>
        <dbReference type="ARBA" id="ARBA00023015"/>
    </source>
</evidence>
<keyword evidence="1" id="KW-0805">Transcription regulation</keyword>
<feature type="region of interest" description="Disordered" evidence="5">
    <location>
        <begin position="1"/>
        <end position="22"/>
    </location>
</feature>
<evidence type="ECO:0000259" key="6">
    <source>
        <dbReference type="PROSITE" id="PS50977"/>
    </source>
</evidence>
<dbReference type="InterPro" id="IPR009057">
    <property type="entry name" value="Homeodomain-like_sf"/>
</dbReference>
<keyword evidence="2 4" id="KW-0238">DNA-binding</keyword>
<dbReference type="Pfam" id="PF00440">
    <property type="entry name" value="TetR_N"/>
    <property type="match status" value="1"/>
</dbReference>
<dbReference type="GO" id="GO:0000976">
    <property type="term" value="F:transcription cis-regulatory region binding"/>
    <property type="evidence" value="ECO:0007669"/>
    <property type="project" value="TreeGrafter"/>
</dbReference>
<evidence type="ECO:0000256" key="4">
    <source>
        <dbReference type="PROSITE-ProRule" id="PRU00335"/>
    </source>
</evidence>
<dbReference type="AlphaFoldDB" id="A0A9X1NGM4"/>
<gene>
    <name evidence="7" type="ORF">LR394_22920</name>
</gene>
<dbReference type="PANTHER" id="PTHR30055">
    <property type="entry name" value="HTH-TYPE TRANSCRIPTIONAL REGULATOR RUTR"/>
    <property type="match status" value="1"/>
</dbReference>
<reference evidence="7" key="1">
    <citation type="submission" date="2021-11" db="EMBL/GenBank/DDBJ databases">
        <title>Streptomyces corallinus and Kineosporia corallina sp. nov., two new coral-derived marine actinobacteria.</title>
        <authorList>
            <person name="Buangrab K."/>
            <person name="Sutthacheep M."/>
            <person name="Yeemin T."/>
            <person name="Harunari E."/>
            <person name="Igarashi Y."/>
            <person name="Sripreechasak P."/>
            <person name="Kanchanasin P."/>
            <person name="Tanasupawat S."/>
            <person name="Phongsopitanun W."/>
        </authorList>
    </citation>
    <scope>NUCLEOTIDE SEQUENCE</scope>
    <source>
        <strain evidence="7">JCM 31032</strain>
    </source>
</reference>
<dbReference type="GO" id="GO:0003700">
    <property type="term" value="F:DNA-binding transcription factor activity"/>
    <property type="evidence" value="ECO:0007669"/>
    <property type="project" value="TreeGrafter"/>
</dbReference>
<evidence type="ECO:0000313" key="7">
    <source>
        <dbReference type="EMBL" id="MCD5313763.1"/>
    </source>
</evidence>
<dbReference type="PANTHER" id="PTHR30055:SF234">
    <property type="entry name" value="HTH-TYPE TRANSCRIPTIONAL REGULATOR BETI"/>
    <property type="match status" value="1"/>
</dbReference>
<dbReference type="Pfam" id="PF14246">
    <property type="entry name" value="TetR_C_7"/>
    <property type="match status" value="1"/>
</dbReference>
<name>A0A9X1NGM4_9ACTN</name>
<feature type="DNA-binding region" description="H-T-H motif" evidence="4">
    <location>
        <begin position="44"/>
        <end position="63"/>
    </location>
</feature>
<dbReference type="RefSeq" id="WP_231445314.1">
    <property type="nucleotide sequence ID" value="NZ_JAJOMB010000013.1"/>
</dbReference>
<keyword evidence="3" id="KW-0804">Transcription</keyword>
<dbReference type="PROSITE" id="PS50977">
    <property type="entry name" value="HTH_TETR_2"/>
    <property type="match status" value="1"/>
</dbReference>
<proteinExistence type="predicted"/>
<sequence length="194" mass="21892">MTDQVGKRPRKRGRPTEAERARRRDDILDAAVRLLVAGGYNQVTLDDIVAEARVTKRTIYGYFGDRTEIFLAGVERLRRQTLEQPTTEGSLVELAINIVVTAHSDGSVGLHRLMIIESQSFPELAQRFYREGPSGYIDAIEARLPQPDRELATSLFTLLLGEAHRQRLLGLRRAPSREEAEAHARRALRHLGLD</sequence>
<dbReference type="PRINTS" id="PR00455">
    <property type="entry name" value="HTHTETR"/>
</dbReference>
<dbReference type="SUPFAM" id="SSF46689">
    <property type="entry name" value="Homeodomain-like"/>
    <property type="match status" value="1"/>
</dbReference>
<dbReference type="InterPro" id="IPR050109">
    <property type="entry name" value="HTH-type_TetR-like_transc_reg"/>
</dbReference>
<dbReference type="InterPro" id="IPR001647">
    <property type="entry name" value="HTH_TetR"/>
</dbReference>
<dbReference type="Proteomes" id="UP001138997">
    <property type="component" value="Unassembled WGS sequence"/>
</dbReference>
<dbReference type="Gene3D" id="1.10.357.10">
    <property type="entry name" value="Tetracycline Repressor, domain 2"/>
    <property type="match status" value="1"/>
</dbReference>
<comment type="caution">
    <text evidence="7">The sequence shown here is derived from an EMBL/GenBank/DDBJ whole genome shotgun (WGS) entry which is preliminary data.</text>
</comment>
<dbReference type="EMBL" id="JAJOMB010000013">
    <property type="protein sequence ID" value="MCD5313763.1"/>
    <property type="molecule type" value="Genomic_DNA"/>
</dbReference>
<protein>
    <submittedName>
        <fullName evidence="7">TetR/AcrR family transcriptional regulator</fullName>
    </submittedName>
</protein>
<evidence type="ECO:0000313" key="8">
    <source>
        <dbReference type="Proteomes" id="UP001138997"/>
    </source>
</evidence>
<dbReference type="InterPro" id="IPR039536">
    <property type="entry name" value="TetR_C_Proteobacteria"/>
</dbReference>
<accession>A0A9X1NGM4</accession>
<evidence type="ECO:0000256" key="5">
    <source>
        <dbReference type="SAM" id="MobiDB-lite"/>
    </source>
</evidence>
<keyword evidence="8" id="KW-1185">Reference proteome</keyword>
<evidence type="ECO:0000256" key="2">
    <source>
        <dbReference type="ARBA" id="ARBA00023125"/>
    </source>
</evidence>
<organism evidence="7 8">
    <name type="scientific">Kineosporia babensis</name>
    <dbReference type="NCBI Taxonomy" id="499548"/>
    <lineage>
        <taxon>Bacteria</taxon>
        <taxon>Bacillati</taxon>
        <taxon>Actinomycetota</taxon>
        <taxon>Actinomycetes</taxon>
        <taxon>Kineosporiales</taxon>
        <taxon>Kineosporiaceae</taxon>
        <taxon>Kineosporia</taxon>
    </lineage>
</organism>